<organism evidence="1 2">
    <name type="scientific">Beutenbergia cavernae (strain ATCC BAA-8 / DSM 12333 / CCUG 43141 / JCM 11478 / NBRC 16432 / NCIMB 13614 / HKI 0122)</name>
    <dbReference type="NCBI Taxonomy" id="471853"/>
    <lineage>
        <taxon>Bacteria</taxon>
        <taxon>Bacillati</taxon>
        <taxon>Actinomycetota</taxon>
        <taxon>Actinomycetes</taxon>
        <taxon>Micrococcales</taxon>
        <taxon>Beutenbergiaceae</taxon>
        <taxon>Beutenbergia</taxon>
    </lineage>
</organism>
<dbReference type="OrthoDB" id="4739604at2"/>
<name>C5C1S0_BEUC1</name>
<dbReference type="GO" id="GO:0016853">
    <property type="term" value="F:isomerase activity"/>
    <property type="evidence" value="ECO:0007669"/>
    <property type="project" value="InterPro"/>
</dbReference>
<keyword evidence="2" id="KW-1185">Reference proteome</keyword>
<dbReference type="Pfam" id="PF01263">
    <property type="entry name" value="Aldose_epim"/>
    <property type="match status" value="1"/>
</dbReference>
<dbReference type="Proteomes" id="UP000007962">
    <property type="component" value="Chromosome"/>
</dbReference>
<reference evidence="1 2" key="1">
    <citation type="journal article" date="2009" name="Stand. Genomic Sci.">
        <title>Complete genome sequence of Beutenbergia cavernae type strain (HKI 0122).</title>
        <authorList>
            <person name="Land M."/>
            <person name="Pukall R."/>
            <person name="Abt B."/>
            <person name="Goker M."/>
            <person name="Rohde M."/>
            <person name="Glavina Del Rio T."/>
            <person name="Tice H."/>
            <person name="Copeland A."/>
            <person name="Cheng J.F."/>
            <person name="Lucas S."/>
            <person name="Chen F."/>
            <person name="Nolan M."/>
            <person name="Bruce D."/>
            <person name="Goodwin L."/>
            <person name="Pitluck S."/>
            <person name="Ivanova N."/>
            <person name="Mavromatis K."/>
            <person name="Ovchinnikova G."/>
            <person name="Pati A."/>
            <person name="Chen A."/>
            <person name="Palaniappan K."/>
            <person name="Hauser L."/>
            <person name="Chang Y.J."/>
            <person name="Jefferies C.C."/>
            <person name="Saunders E."/>
            <person name="Brettin T."/>
            <person name="Detter J.C."/>
            <person name="Han C."/>
            <person name="Chain P."/>
            <person name="Bristow J."/>
            <person name="Eisen J.A."/>
            <person name="Markowitz V."/>
            <person name="Hugenholtz P."/>
            <person name="Kyrpides N.C."/>
            <person name="Klenk H.P."/>
            <person name="Lapidus A."/>
        </authorList>
    </citation>
    <scope>NUCLEOTIDE SEQUENCE [LARGE SCALE GENOMIC DNA]</scope>
    <source>
        <strain evidence="2">ATCC BAA-8 / DSM 12333 / NBRC 16432</strain>
    </source>
</reference>
<dbReference type="Gene3D" id="2.70.98.10">
    <property type="match status" value="1"/>
</dbReference>
<gene>
    <name evidence="1" type="ordered locus">Bcav_1278</name>
</gene>
<dbReference type="EMBL" id="CP001618">
    <property type="protein sequence ID" value="ACQ79538.1"/>
    <property type="molecule type" value="Genomic_DNA"/>
</dbReference>
<dbReference type="eggNOG" id="COG2017">
    <property type="taxonomic scope" value="Bacteria"/>
</dbReference>
<dbReference type="InterPro" id="IPR014718">
    <property type="entry name" value="GH-type_carb-bd"/>
</dbReference>
<dbReference type="InterPro" id="IPR037480">
    <property type="entry name" value="YihR-like"/>
</dbReference>
<dbReference type="RefSeq" id="WP_015881778.1">
    <property type="nucleotide sequence ID" value="NC_012669.1"/>
</dbReference>
<proteinExistence type="predicted"/>
<dbReference type="GO" id="GO:0005975">
    <property type="term" value="P:carbohydrate metabolic process"/>
    <property type="evidence" value="ECO:0007669"/>
    <property type="project" value="InterPro"/>
</dbReference>
<dbReference type="CDD" id="cd09022">
    <property type="entry name" value="Aldose_epim_Ec_YihR"/>
    <property type="match status" value="1"/>
</dbReference>
<dbReference type="GO" id="GO:0030246">
    <property type="term" value="F:carbohydrate binding"/>
    <property type="evidence" value="ECO:0007669"/>
    <property type="project" value="InterPro"/>
</dbReference>
<accession>C5C1S0</accession>
<evidence type="ECO:0000313" key="1">
    <source>
        <dbReference type="EMBL" id="ACQ79538.1"/>
    </source>
</evidence>
<evidence type="ECO:0000313" key="2">
    <source>
        <dbReference type="Proteomes" id="UP000007962"/>
    </source>
</evidence>
<dbReference type="InterPro" id="IPR008183">
    <property type="entry name" value="Aldose_1/G6P_1-epimerase"/>
</dbReference>
<dbReference type="HOGENOM" id="CLU_052486_1_1_11"/>
<dbReference type="STRING" id="471853.Bcav_1278"/>
<sequence length="307" mass="33563">MSTVQTPSGEQYILRDPASDAVAVVTEVGATLRSFSVGGRDVISSFAADRVAPASHGAVLVPWPNRIRDGRYSFDGVTYQLPLTEPARGTALHGLVNWQRWRVVTWEEQEVRLAIDPPPIPGYPFGLHVEIGYRLSGQGLEIELVTTNTGTHAAPYGVGFHPWLSPGPDPLDVATLSLDATGWVRPDDRLLPTGVEDLPEHLDFRNPRELGDVVIDDAFTGATRDDDGLSWIRLTGRDGRTAAVWMDESLCCWQMCTGDEVADVALRRSGIAAEPMTCVADAFNTGDDLVRLEPGAEHRVRWGLRLD</sequence>
<protein>
    <submittedName>
        <fullName evidence="1">Aldose 1-epimerase</fullName>
    </submittedName>
</protein>
<dbReference type="AlphaFoldDB" id="C5C1S0"/>
<dbReference type="KEGG" id="bcv:Bcav_1278"/>
<dbReference type="InterPro" id="IPR011013">
    <property type="entry name" value="Gal_mutarotase_sf_dom"/>
</dbReference>
<dbReference type="SUPFAM" id="SSF74650">
    <property type="entry name" value="Galactose mutarotase-like"/>
    <property type="match status" value="1"/>
</dbReference>